<accession>A0A3B5YT71</accession>
<evidence type="ECO:0000313" key="4">
    <source>
        <dbReference type="Proteomes" id="UP000019116"/>
    </source>
</evidence>
<organism evidence="3">
    <name type="scientific">Triticum aestivum</name>
    <name type="common">Wheat</name>
    <dbReference type="NCBI Taxonomy" id="4565"/>
    <lineage>
        <taxon>Eukaryota</taxon>
        <taxon>Viridiplantae</taxon>
        <taxon>Streptophyta</taxon>
        <taxon>Embryophyta</taxon>
        <taxon>Tracheophyta</taxon>
        <taxon>Spermatophyta</taxon>
        <taxon>Magnoliopsida</taxon>
        <taxon>Liliopsida</taxon>
        <taxon>Poales</taxon>
        <taxon>Poaceae</taxon>
        <taxon>BOP clade</taxon>
        <taxon>Pooideae</taxon>
        <taxon>Triticodae</taxon>
        <taxon>Triticeae</taxon>
        <taxon>Triticinae</taxon>
        <taxon>Triticum</taxon>
    </lineage>
</organism>
<feature type="compositionally biased region" description="Basic and acidic residues" evidence="1">
    <location>
        <begin position="260"/>
        <end position="273"/>
    </location>
</feature>
<name>A0A3B5YT71_WHEAT</name>
<dbReference type="OrthoDB" id="1894168at2759"/>
<sequence>MPHSGGYAAQRPAAAVEDDQRTTTLPSLIPILERAAAAESSRPAGSLALQIINMRVTESGHLEYYLEYIDYTEEENEWIRVFQKNPLSPACGEGKSSESTEIMLRPAFPHWYRGGQVPARFPKNELVASVCDTWKVGDKVDWQCSDCYWTAEIIRLNSRDVVQVMLLDPPMGEGGQHPAKKKDLRPALDWSIIKGWTVPLSVAKGKSWQAARLVHPKSDIEDSITDEDEAPGSPTKRPSSDTSGISKLSNRIDTILASTEKLEPTHESSDPSRRGTHSSSKRQISPATVKGAAMAEPDGPSNGNGSRRRYPFRVRRNAAGQQR</sequence>
<feature type="domain" description="Agenet" evidence="2">
    <location>
        <begin position="132"/>
        <end position="192"/>
    </location>
</feature>
<feature type="region of interest" description="Disordered" evidence="1">
    <location>
        <begin position="1"/>
        <end position="21"/>
    </location>
</feature>
<feature type="compositionally biased region" description="Acidic residues" evidence="1">
    <location>
        <begin position="221"/>
        <end position="230"/>
    </location>
</feature>
<dbReference type="Gramene" id="TraesCS1B02G101000.3">
    <property type="protein sequence ID" value="TraesCS1B02G101000.3"/>
    <property type="gene ID" value="TraesCS1B02G101000"/>
</dbReference>
<feature type="region of interest" description="Disordered" evidence="1">
    <location>
        <begin position="219"/>
        <end position="323"/>
    </location>
</feature>
<feature type="compositionally biased region" description="Basic residues" evidence="1">
    <location>
        <begin position="306"/>
        <end position="316"/>
    </location>
</feature>
<dbReference type="EnsemblPlants" id="TraesCS1B02G101000.3">
    <property type="protein sequence ID" value="TraesCS1B02G101000.3"/>
    <property type="gene ID" value="TraesCS1B02G101000"/>
</dbReference>
<proteinExistence type="predicted"/>
<keyword evidence="4" id="KW-1185">Reference proteome</keyword>
<dbReference type="Gramene" id="TraesCS1B03G0271700.3">
    <property type="protein sequence ID" value="TraesCS1B03G0271700.3.CDS"/>
    <property type="gene ID" value="TraesCS1B03G0271700"/>
</dbReference>
<feature type="compositionally biased region" description="Polar residues" evidence="1">
    <location>
        <begin position="236"/>
        <end position="252"/>
    </location>
</feature>
<dbReference type="PANTHER" id="PTHR36805">
    <property type="entry name" value="AGENET DOMAIN-CONTAINING PROTEIN"/>
    <property type="match status" value="1"/>
</dbReference>
<gene>
    <name evidence="3" type="primary">LOC123111026</name>
</gene>
<reference evidence="3" key="1">
    <citation type="submission" date="2018-08" db="EMBL/GenBank/DDBJ databases">
        <authorList>
            <person name="Rossello M."/>
        </authorList>
    </citation>
    <scope>NUCLEOTIDE SEQUENCE [LARGE SCALE GENOMIC DNA]</scope>
    <source>
        <strain evidence="3">cv. Chinese Spring</strain>
    </source>
</reference>
<evidence type="ECO:0000256" key="1">
    <source>
        <dbReference type="SAM" id="MobiDB-lite"/>
    </source>
</evidence>
<dbReference type="Proteomes" id="UP000019116">
    <property type="component" value="Chromosome 1B"/>
</dbReference>
<dbReference type="GeneID" id="123111026"/>
<evidence type="ECO:0000313" key="3">
    <source>
        <dbReference type="EnsemblPlants" id="TraesCS1B02G101000.3"/>
    </source>
</evidence>
<dbReference type="AlphaFoldDB" id="A0A3B5YT71"/>
<evidence type="ECO:0000259" key="2">
    <source>
        <dbReference type="SMART" id="SM00743"/>
    </source>
</evidence>
<dbReference type="InterPro" id="IPR014002">
    <property type="entry name" value="Agenet_dom_plant"/>
</dbReference>
<protein>
    <recommendedName>
        <fullName evidence="2">Agenet domain-containing protein</fullName>
    </recommendedName>
</protein>
<dbReference type="PaxDb" id="4565-Traes_1BS_1CDBB0B18.2"/>
<dbReference type="STRING" id="4565.A0A3B5YT71"/>
<dbReference type="Gramene" id="TraesPARA_EIv1.0_0130270.6">
    <property type="protein sequence ID" value="TraesPARA_EIv1.0_0130270.6.CDS"/>
    <property type="gene ID" value="TraesPARA_EIv1.0_0130270"/>
</dbReference>
<dbReference type="RefSeq" id="XP_044387626.1">
    <property type="nucleotide sequence ID" value="XM_044531691.1"/>
</dbReference>
<dbReference type="SMART" id="SM00743">
    <property type="entry name" value="Agenet"/>
    <property type="match status" value="1"/>
</dbReference>
<reference evidence="3" key="2">
    <citation type="submission" date="2018-10" db="UniProtKB">
        <authorList>
            <consortium name="EnsemblPlants"/>
        </authorList>
    </citation>
    <scope>IDENTIFICATION</scope>
</reference>
<dbReference type="PANTHER" id="PTHR36805:SF7">
    <property type="entry name" value="AGENET DOMAIN-CONTAINING PROTEIN"/>
    <property type="match status" value="1"/>
</dbReference>